<dbReference type="CDD" id="cd17932">
    <property type="entry name" value="DEXQc_UvrD"/>
    <property type="match status" value="1"/>
</dbReference>
<dbReference type="OrthoDB" id="9810135at2"/>
<evidence type="ECO:0000259" key="13">
    <source>
        <dbReference type="PROSITE" id="PS51198"/>
    </source>
</evidence>
<evidence type="ECO:0000256" key="7">
    <source>
        <dbReference type="ARBA" id="ARBA00023235"/>
    </source>
</evidence>
<dbReference type="GO" id="GO:0005829">
    <property type="term" value="C:cytosol"/>
    <property type="evidence" value="ECO:0007669"/>
    <property type="project" value="TreeGrafter"/>
</dbReference>
<comment type="similarity">
    <text evidence="1">Belongs to the helicase family. UvrD subfamily.</text>
</comment>
<feature type="domain" description="UvrD-like helicase C-terminal" evidence="14">
    <location>
        <begin position="271"/>
        <end position="538"/>
    </location>
</feature>
<keyword evidence="6" id="KW-0238">DNA-binding</keyword>
<organism evidence="15 16">
    <name type="scientific">Candidatus Similichlamydia laticola</name>
    <dbReference type="NCBI Taxonomy" id="2170265"/>
    <lineage>
        <taxon>Bacteria</taxon>
        <taxon>Pseudomonadati</taxon>
        <taxon>Chlamydiota</taxon>
        <taxon>Chlamydiia</taxon>
        <taxon>Parachlamydiales</taxon>
        <taxon>Candidatus Parilichlamydiaceae</taxon>
        <taxon>Candidatus Similichlamydia</taxon>
    </lineage>
</organism>
<dbReference type="PANTHER" id="PTHR11070">
    <property type="entry name" value="UVRD / RECB / PCRA DNA HELICASE FAMILY MEMBER"/>
    <property type="match status" value="1"/>
</dbReference>
<dbReference type="GO" id="GO:0005524">
    <property type="term" value="F:ATP binding"/>
    <property type="evidence" value="ECO:0007669"/>
    <property type="project" value="UniProtKB-UniRule"/>
</dbReference>
<dbReference type="InterPro" id="IPR000212">
    <property type="entry name" value="DNA_helicase_UvrD/REP"/>
</dbReference>
<dbReference type="Pfam" id="PF00580">
    <property type="entry name" value="UvrD-helicase"/>
    <property type="match status" value="1"/>
</dbReference>
<dbReference type="EMBL" id="QQBG01000028">
    <property type="protein sequence ID" value="RDB31140.1"/>
    <property type="molecule type" value="Genomic_DNA"/>
</dbReference>
<dbReference type="GO" id="GO:0033202">
    <property type="term" value="C:DNA helicase complex"/>
    <property type="evidence" value="ECO:0007669"/>
    <property type="project" value="TreeGrafter"/>
</dbReference>
<dbReference type="PANTHER" id="PTHR11070:SF2">
    <property type="entry name" value="ATP-DEPENDENT DNA HELICASE SRS2"/>
    <property type="match status" value="1"/>
</dbReference>
<evidence type="ECO:0000259" key="14">
    <source>
        <dbReference type="PROSITE" id="PS51217"/>
    </source>
</evidence>
<comment type="catalytic activity">
    <reaction evidence="11">
        <text>ATP + H2O = ADP + phosphate + H(+)</text>
        <dbReference type="Rhea" id="RHEA:13065"/>
        <dbReference type="ChEBI" id="CHEBI:15377"/>
        <dbReference type="ChEBI" id="CHEBI:15378"/>
        <dbReference type="ChEBI" id="CHEBI:30616"/>
        <dbReference type="ChEBI" id="CHEBI:43474"/>
        <dbReference type="ChEBI" id="CHEBI:456216"/>
        <dbReference type="EC" id="5.6.2.4"/>
    </reaction>
</comment>
<keyword evidence="3 12" id="KW-0378">Hydrolase</keyword>
<feature type="domain" description="UvrD-like helicase ATP-binding" evidence="13">
    <location>
        <begin position="1"/>
        <end position="270"/>
    </location>
</feature>
<dbReference type="SUPFAM" id="SSF52540">
    <property type="entry name" value="P-loop containing nucleoside triphosphate hydrolases"/>
    <property type="match status" value="1"/>
</dbReference>
<feature type="binding site" evidence="12">
    <location>
        <begin position="22"/>
        <end position="29"/>
    </location>
    <ligand>
        <name>ATP</name>
        <dbReference type="ChEBI" id="CHEBI:30616"/>
    </ligand>
</feature>
<dbReference type="GO" id="GO:0043138">
    <property type="term" value="F:3'-5' DNA helicase activity"/>
    <property type="evidence" value="ECO:0007669"/>
    <property type="project" value="UniProtKB-EC"/>
</dbReference>
<dbReference type="EC" id="5.6.2.4" evidence="9"/>
<reference evidence="15 16" key="1">
    <citation type="submission" date="2018-07" db="EMBL/GenBank/DDBJ databases">
        <title>Comparative genomics of the Candidatus Parilichlamydiaceae reveals evidence of convergent evolution and genome reduction in the phylum Chlamydiae.</title>
        <authorList>
            <person name="Taylor-Brown A."/>
            <person name="Polkinghorne A."/>
        </authorList>
    </citation>
    <scope>NUCLEOTIDE SEQUENCE [LARGE SCALE GENOMIC DNA]</scope>
    <source>
        <strain evidence="15 16">Hat2</strain>
    </source>
</reference>
<keyword evidence="16" id="KW-1185">Reference proteome</keyword>
<comment type="catalytic activity">
    <reaction evidence="8">
        <text>Couples ATP hydrolysis with the unwinding of duplex DNA by translocating in the 3'-5' direction.</text>
        <dbReference type="EC" id="5.6.2.4"/>
    </reaction>
</comment>
<dbReference type="Gene3D" id="1.10.10.160">
    <property type="match status" value="1"/>
</dbReference>
<dbReference type="Proteomes" id="UP000253816">
    <property type="component" value="Unassembled WGS sequence"/>
</dbReference>
<dbReference type="InterPro" id="IPR014016">
    <property type="entry name" value="UvrD-like_ATP-bd"/>
</dbReference>
<evidence type="ECO:0000256" key="1">
    <source>
        <dbReference type="ARBA" id="ARBA00009922"/>
    </source>
</evidence>
<evidence type="ECO:0000256" key="9">
    <source>
        <dbReference type="ARBA" id="ARBA00034808"/>
    </source>
</evidence>
<sequence>MHFNKQQQEILLHTEGPLLVLAGAGTGKTTVLTSRLDQLVNHHCIAPEQILTLTFTNQAAREMRFRIRKKGVEGSWIGTFHRLGHDILRRCLPARNIPQTTSFSIYDEEDRRKVLRSLLEREQSSLSCSFLEQFLKERKNNGLSNEAWDLQEEKNRLYLLYEEQLRQANALDLDDLLLKPLELFQAHPDILHQYRSQWLYLLVDEYQDTNVAQAEMLFLLGQPHYNICFVGDPDQAIYSWRGATIRNILNLPKVLRNTRILPLEQNYRSTNIILKAANQLISHNQNRLHKTLWSQLGEGVPPIEYIAPSDLEEAAQVVQSILEMKEEGLSFGQIAVLYRTHAISKSIEDALLRKGIPYTIFGGPSFYQRKETKDALAFLQILHSPQNSCAAERLLDLLPGVGKKCKGRLMIHLRETGNFLRALEKGIAPCFKATQQQRNSLTTLSRFLSKLSPNTLPLSLLIQDIIQSDLLHNSLKEPIEERRQQLDEFFLRTVNWETQVPQLSIEEFLSTIALSSEKKEKGEAHERVQLMTIHYAKGLEFEAVFLVGLEEGVFPIGEESLEEERRLCYVGMTRAKRYLVLTHAQKRILWGSLRFQRPSRFLEEITDEFLDRTFLRPHHPFKPFPRHQS</sequence>
<dbReference type="GO" id="GO:0003677">
    <property type="term" value="F:DNA binding"/>
    <property type="evidence" value="ECO:0007669"/>
    <property type="project" value="UniProtKB-KW"/>
</dbReference>
<dbReference type="GO" id="GO:0000725">
    <property type="term" value="P:recombinational repair"/>
    <property type="evidence" value="ECO:0007669"/>
    <property type="project" value="TreeGrafter"/>
</dbReference>
<protein>
    <recommendedName>
        <fullName evidence="9">DNA 3'-5' helicase</fullName>
        <ecNumber evidence="9">5.6.2.4</ecNumber>
    </recommendedName>
    <alternativeName>
        <fullName evidence="10">DNA 3'-5' helicase II</fullName>
    </alternativeName>
</protein>
<name>A0A369KCG2_9BACT</name>
<evidence type="ECO:0000256" key="5">
    <source>
        <dbReference type="ARBA" id="ARBA00022840"/>
    </source>
</evidence>
<evidence type="ECO:0000256" key="6">
    <source>
        <dbReference type="ARBA" id="ARBA00023125"/>
    </source>
</evidence>
<dbReference type="PROSITE" id="PS51217">
    <property type="entry name" value="UVRD_HELICASE_CTER"/>
    <property type="match status" value="1"/>
</dbReference>
<evidence type="ECO:0000256" key="10">
    <source>
        <dbReference type="ARBA" id="ARBA00034923"/>
    </source>
</evidence>
<keyword evidence="2 12" id="KW-0547">Nucleotide-binding</keyword>
<keyword evidence="5 12" id="KW-0067">ATP-binding</keyword>
<evidence type="ECO:0000313" key="15">
    <source>
        <dbReference type="EMBL" id="RDB31140.1"/>
    </source>
</evidence>
<dbReference type="InterPro" id="IPR013986">
    <property type="entry name" value="DExx_box_DNA_helicase_dom_sf"/>
</dbReference>
<dbReference type="InterPro" id="IPR027417">
    <property type="entry name" value="P-loop_NTPase"/>
</dbReference>
<dbReference type="InterPro" id="IPR014017">
    <property type="entry name" value="DNA_helicase_UvrD-like_C"/>
</dbReference>
<keyword evidence="4 12" id="KW-0347">Helicase</keyword>
<evidence type="ECO:0000313" key="16">
    <source>
        <dbReference type="Proteomes" id="UP000253816"/>
    </source>
</evidence>
<gene>
    <name evidence="15" type="ORF">HAT2_00758</name>
</gene>
<keyword evidence="7" id="KW-0413">Isomerase</keyword>
<evidence type="ECO:0000256" key="12">
    <source>
        <dbReference type="PROSITE-ProRule" id="PRU00560"/>
    </source>
</evidence>
<accession>A0A369KCG2</accession>
<evidence type="ECO:0000256" key="11">
    <source>
        <dbReference type="ARBA" id="ARBA00048988"/>
    </source>
</evidence>
<dbReference type="Pfam" id="PF13361">
    <property type="entry name" value="UvrD_C"/>
    <property type="match status" value="1"/>
</dbReference>
<dbReference type="GO" id="GO:0016887">
    <property type="term" value="F:ATP hydrolysis activity"/>
    <property type="evidence" value="ECO:0007669"/>
    <property type="project" value="RHEA"/>
</dbReference>
<evidence type="ECO:0000256" key="2">
    <source>
        <dbReference type="ARBA" id="ARBA00022741"/>
    </source>
</evidence>
<evidence type="ECO:0000256" key="8">
    <source>
        <dbReference type="ARBA" id="ARBA00034617"/>
    </source>
</evidence>
<comment type="caution">
    <text evidence="15">The sequence shown here is derived from an EMBL/GenBank/DDBJ whole genome shotgun (WGS) entry which is preliminary data.</text>
</comment>
<dbReference type="AlphaFoldDB" id="A0A369KCG2"/>
<evidence type="ECO:0000256" key="3">
    <source>
        <dbReference type="ARBA" id="ARBA00022801"/>
    </source>
</evidence>
<dbReference type="Gene3D" id="3.40.50.300">
    <property type="entry name" value="P-loop containing nucleotide triphosphate hydrolases"/>
    <property type="match status" value="2"/>
</dbReference>
<dbReference type="Gene3D" id="1.10.486.10">
    <property type="entry name" value="PCRA, domain 4"/>
    <property type="match status" value="1"/>
</dbReference>
<dbReference type="PROSITE" id="PS51198">
    <property type="entry name" value="UVRD_HELICASE_ATP_BIND"/>
    <property type="match status" value="1"/>
</dbReference>
<evidence type="ECO:0000256" key="4">
    <source>
        <dbReference type="ARBA" id="ARBA00022806"/>
    </source>
</evidence>
<proteinExistence type="inferred from homology"/>
<dbReference type="RefSeq" id="WP_147267526.1">
    <property type="nucleotide sequence ID" value="NZ_QQBG01000028.1"/>
</dbReference>